<sequence>MGRCVSGTEHATPVLFPQRLDGGEPRPLHLLLRTVLRAEGGLLPGAFVWAVFNHVSHTPRLSLADPVNVLDPAHAALALRGVVAASAGLPEQVILLEPPQRLDSGEPRLLHLLRRLVLRAERGLLSATLIRAVLYPIQNATHIPAFLLDYLALRGAVTANAGLPELVLLLLQPPQRLDGGEPRLLHLLWRLVLRAESGLLPGAFVCAVLYLVLDTPSLSCVVPMCVCA</sequence>
<proteinExistence type="predicted"/>
<dbReference type="Proteomes" id="UP001189429">
    <property type="component" value="Unassembled WGS sequence"/>
</dbReference>
<accession>A0ABN9WYZ3</accession>
<name>A0ABN9WYZ3_9DINO</name>
<protein>
    <submittedName>
        <fullName evidence="1">Uncharacterized protein</fullName>
    </submittedName>
</protein>
<reference evidence="1" key="1">
    <citation type="submission" date="2023-10" db="EMBL/GenBank/DDBJ databases">
        <authorList>
            <person name="Chen Y."/>
            <person name="Shah S."/>
            <person name="Dougan E. K."/>
            <person name="Thang M."/>
            <person name="Chan C."/>
        </authorList>
    </citation>
    <scope>NUCLEOTIDE SEQUENCE [LARGE SCALE GENOMIC DNA]</scope>
</reference>
<evidence type="ECO:0000313" key="2">
    <source>
        <dbReference type="Proteomes" id="UP001189429"/>
    </source>
</evidence>
<dbReference type="EMBL" id="CAUYUJ010019571">
    <property type="protein sequence ID" value="CAK0892158.1"/>
    <property type="molecule type" value="Genomic_DNA"/>
</dbReference>
<gene>
    <name evidence="1" type="ORF">PCOR1329_LOCUS71891</name>
</gene>
<organism evidence="1 2">
    <name type="scientific">Prorocentrum cordatum</name>
    <dbReference type="NCBI Taxonomy" id="2364126"/>
    <lineage>
        <taxon>Eukaryota</taxon>
        <taxon>Sar</taxon>
        <taxon>Alveolata</taxon>
        <taxon>Dinophyceae</taxon>
        <taxon>Prorocentrales</taxon>
        <taxon>Prorocentraceae</taxon>
        <taxon>Prorocentrum</taxon>
    </lineage>
</organism>
<comment type="caution">
    <text evidence="1">The sequence shown here is derived from an EMBL/GenBank/DDBJ whole genome shotgun (WGS) entry which is preliminary data.</text>
</comment>
<keyword evidence="2" id="KW-1185">Reference proteome</keyword>
<evidence type="ECO:0000313" key="1">
    <source>
        <dbReference type="EMBL" id="CAK0892158.1"/>
    </source>
</evidence>